<dbReference type="EMBL" id="JAVFJF020000015">
    <property type="protein sequence ID" value="MEJ8674898.1"/>
    <property type="molecule type" value="Genomic_DNA"/>
</dbReference>
<sequence length="211" mass="23403">MKRLGIFGTSGMAREAGDIAYEMGYTPIYIARDQTELDTWHFHAEAILEADVLRYRDIPFIIGIGENLIRQQLVQRYERQINFFNLIHPSATFGREQRSLIEKLQGIIVCAGVRFTNNIKVGNFCIFNQNVTIAHDVIVEDFVHVAPGSIISGNVHIGLRSWIGAGTVINQGENNRKLHIGADTIIGSGTVVVKPCEANAVYAGVPAKRIK</sequence>
<evidence type="ECO:0000313" key="4">
    <source>
        <dbReference type="Proteomes" id="UP001224516"/>
    </source>
</evidence>
<name>A0ABU8V170_9NEIS</name>
<evidence type="ECO:0000313" key="3">
    <source>
        <dbReference type="EMBL" id="MEJ8674898.1"/>
    </source>
</evidence>
<dbReference type="Pfam" id="PF17836">
    <property type="entry name" value="PglD_N"/>
    <property type="match status" value="1"/>
</dbReference>
<accession>A0ABU8V170</accession>
<keyword evidence="4" id="KW-1185">Reference proteome</keyword>
<evidence type="ECO:0000256" key="1">
    <source>
        <dbReference type="ARBA" id="ARBA00007274"/>
    </source>
</evidence>
<dbReference type="InterPro" id="IPR011004">
    <property type="entry name" value="Trimer_LpxA-like_sf"/>
</dbReference>
<gene>
    <name evidence="3" type="ORF">QCL97_009195</name>
</gene>
<dbReference type="CDD" id="cd03360">
    <property type="entry name" value="LbH_AT_putative"/>
    <property type="match status" value="1"/>
</dbReference>
<comment type="caution">
    <text evidence="3">The sequence shown here is derived from an EMBL/GenBank/DDBJ whole genome shotgun (WGS) entry which is preliminary data.</text>
</comment>
<dbReference type="PANTHER" id="PTHR43300:SF7">
    <property type="entry name" value="UDP-N-ACETYLBACILLOSAMINE N-ACETYLTRANSFERASE"/>
    <property type="match status" value="1"/>
</dbReference>
<comment type="similarity">
    <text evidence="1">Belongs to the transferase hexapeptide repeat family.</text>
</comment>
<evidence type="ECO:0000259" key="2">
    <source>
        <dbReference type="Pfam" id="PF17836"/>
    </source>
</evidence>
<dbReference type="Proteomes" id="UP001224516">
    <property type="component" value="Unassembled WGS sequence"/>
</dbReference>
<dbReference type="Gene3D" id="3.40.50.20">
    <property type="match status" value="1"/>
</dbReference>
<protein>
    <recommendedName>
        <fullName evidence="2">PglD N-terminal domain-containing protein</fullName>
    </recommendedName>
</protein>
<dbReference type="Gene3D" id="2.160.10.10">
    <property type="entry name" value="Hexapeptide repeat proteins"/>
    <property type="match status" value="1"/>
</dbReference>
<dbReference type="InterPro" id="IPR050179">
    <property type="entry name" value="Trans_hexapeptide_repeat"/>
</dbReference>
<dbReference type="InterPro" id="IPR041561">
    <property type="entry name" value="PglD_N"/>
</dbReference>
<dbReference type="SUPFAM" id="SSF51161">
    <property type="entry name" value="Trimeric LpxA-like enzymes"/>
    <property type="match status" value="1"/>
</dbReference>
<feature type="domain" description="PglD N-terminal" evidence="2">
    <location>
        <begin position="4"/>
        <end position="76"/>
    </location>
</feature>
<dbReference type="RefSeq" id="WP_307913547.1">
    <property type="nucleotide sequence ID" value="NZ_JAVFJF020000015.1"/>
</dbReference>
<proteinExistence type="inferred from homology"/>
<dbReference type="PANTHER" id="PTHR43300">
    <property type="entry name" value="ACETYLTRANSFERASE"/>
    <property type="match status" value="1"/>
</dbReference>
<dbReference type="InterPro" id="IPR020019">
    <property type="entry name" value="AcTrfase_PglD-like"/>
</dbReference>
<organism evidence="3 4">
    <name type="scientific">Chromobacterium amazonense</name>
    <dbReference type="NCBI Taxonomy" id="1382803"/>
    <lineage>
        <taxon>Bacteria</taxon>
        <taxon>Pseudomonadati</taxon>
        <taxon>Pseudomonadota</taxon>
        <taxon>Betaproteobacteria</taxon>
        <taxon>Neisseriales</taxon>
        <taxon>Chromobacteriaceae</taxon>
        <taxon>Chromobacterium</taxon>
    </lineage>
</organism>
<reference evidence="3 4" key="1">
    <citation type="submission" date="2023-12" db="EMBL/GenBank/DDBJ databases">
        <title>Evaluation and characterization of a potential secondary metabolite violacein from indigenous Chromobacterium amazonense SAM215.</title>
        <authorList>
            <person name="Tarafdar M.R."/>
            <person name="Abedin S.M."/>
            <person name="Atiqua A."/>
            <person name="Saha A."/>
            <person name="Khan S.N."/>
        </authorList>
    </citation>
    <scope>NUCLEOTIDE SEQUENCE [LARGE SCALE GENOMIC DNA]</scope>
    <source>
        <strain evidence="3 4">SAM215</strain>
    </source>
</reference>